<sequence length="61" mass="6732">MLWGLEGVMGDGRDERGPKLLKSFHEAELLTAPGGRAGKESRVLHTSWRFNFADVTTSCLV</sequence>
<comment type="caution">
    <text evidence="1">The sequence shown here is derived from an EMBL/GenBank/DDBJ whole genome shotgun (WGS) entry which is preliminary data.</text>
</comment>
<accession>A0A4Z2G7S6</accession>
<gene>
    <name evidence="1" type="ORF">EYF80_040720</name>
</gene>
<evidence type="ECO:0000313" key="1">
    <source>
        <dbReference type="EMBL" id="TNN49115.1"/>
    </source>
</evidence>
<dbReference type="EMBL" id="SRLO01000669">
    <property type="protein sequence ID" value="TNN49115.1"/>
    <property type="molecule type" value="Genomic_DNA"/>
</dbReference>
<protein>
    <submittedName>
        <fullName evidence="1">Uncharacterized protein</fullName>
    </submittedName>
</protein>
<proteinExistence type="predicted"/>
<organism evidence="1 2">
    <name type="scientific">Liparis tanakae</name>
    <name type="common">Tanaka's snailfish</name>
    <dbReference type="NCBI Taxonomy" id="230148"/>
    <lineage>
        <taxon>Eukaryota</taxon>
        <taxon>Metazoa</taxon>
        <taxon>Chordata</taxon>
        <taxon>Craniata</taxon>
        <taxon>Vertebrata</taxon>
        <taxon>Euteleostomi</taxon>
        <taxon>Actinopterygii</taxon>
        <taxon>Neopterygii</taxon>
        <taxon>Teleostei</taxon>
        <taxon>Neoteleostei</taxon>
        <taxon>Acanthomorphata</taxon>
        <taxon>Eupercaria</taxon>
        <taxon>Perciformes</taxon>
        <taxon>Cottioidei</taxon>
        <taxon>Cottales</taxon>
        <taxon>Liparidae</taxon>
        <taxon>Liparis</taxon>
    </lineage>
</organism>
<dbReference type="AlphaFoldDB" id="A0A4Z2G7S6"/>
<dbReference type="Proteomes" id="UP000314294">
    <property type="component" value="Unassembled WGS sequence"/>
</dbReference>
<evidence type="ECO:0000313" key="2">
    <source>
        <dbReference type="Proteomes" id="UP000314294"/>
    </source>
</evidence>
<keyword evidence="2" id="KW-1185">Reference proteome</keyword>
<reference evidence="1 2" key="1">
    <citation type="submission" date="2019-03" db="EMBL/GenBank/DDBJ databases">
        <title>First draft genome of Liparis tanakae, snailfish: a comprehensive survey of snailfish specific genes.</title>
        <authorList>
            <person name="Kim W."/>
            <person name="Song I."/>
            <person name="Jeong J.-H."/>
            <person name="Kim D."/>
            <person name="Kim S."/>
            <person name="Ryu S."/>
            <person name="Song J.Y."/>
            <person name="Lee S.K."/>
        </authorList>
    </citation>
    <scope>NUCLEOTIDE SEQUENCE [LARGE SCALE GENOMIC DNA]</scope>
    <source>
        <tissue evidence="1">Muscle</tissue>
    </source>
</reference>
<name>A0A4Z2G7S6_9TELE</name>